<dbReference type="GO" id="GO:0006465">
    <property type="term" value="P:signal peptide processing"/>
    <property type="evidence" value="ECO:0007669"/>
    <property type="project" value="InterPro"/>
</dbReference>
<reference evidence="6" key="3">
    <citation type="journal article" name="Syst. Appl. Microbiol.">
        <title>Streptomyces alkaliterrae sp. nov., isolated from an alkaline soil, and emended descriptions of Streptomyces alkaliphilus, Streptomyces calidiresistens and Streptomyces durbertensis.</title>
        <authorList>
            <person name="Swiecimska M."/>
            <person name="Golinska P."/>
            <person name="Nouioui I."/>
            <person name="Wypij M."/>
            <person name="Rai M."/>
            <person name="Sangal V."/>
            <person name="Goodfellow M."/>
        </authorList>
    </citation>
    <scope>NUCLEOTIDE SEQUENCE</scope>
    <source>
        <strain evidence="6">OF8</strain>
    </source>
</reference>
<feature type="domain" description="Peptidase S26" evidence="5">
    <location>
        <begin position="26"/>
        <end position="182"/>
    </location>
</feature>
<evidence type="ECO:0000313" key="7">
    <source>
        <dbReference type="EMBL" id="MQS02260.1"/>
    </source>
</evidence>
<gene>
    <name evidence="7" type="primary">lepB</name>
    <name evidence="7" type="ORF">FNX44_010305</name>
    <name evidence="6" type="ORF">H3147_00140</name>
</gene>
<feature type="active site" evidence="3">
    <location>
        <position position="51"/>
    </location>
</feature>
<dbReference type="EMBL" id="JABJXA010000001">
    <property type="protein sequence ID" value="MBB1257245.1"/>
    <property type="molecule type" value="Genomic_DNA"/>
</dbReference>
<keyword evidence="4" id="KW-1133">Transmembrane helix</keyword>
<dbReference type="GO" id="GO:0004252">
    <property type="term" value="F:serine-type endopeptidase activity"/>
    <property type="evidence" value="ECO:0007669"/>
    <property type="project" value="InterPro"/>
</dbReference>
<comment type="subcellular location">
    <subcellularLocation>
        <location evidence="1">Cell membrane</location>
        <topology evidence="1">Single-pass type II membrane protein</topology>
    </subcellularLocation>
    <subcellularLocation>
        <location evidence="4">Membrane</location>
        <topology evidence="4">Single-pass type II membrane protein</topology>
    </subcellularLocation>
</comment>
<dbReference type="PANTHER" id="PTHR43390">
    <property type="entry name" value="SIGNAL PEPTIDASE I"/>
    <property type="match status" value="1"/>
</dbReference>
<dbReference type="Proteomes" id="UP000320857">
    <property type="component" value="Unassembled WGS sequence"/>
</dbReference>
<organism evidence="7 8">
    <name type="scientific">Streptomyces alkaliterrae</name>
    <dbReference type="NCBI Taxonomy" id="2213162"/>
    <lineage>
        <taxon>Bacteria</taxon>
        <taxon>Bacillati</taxon>
        <taxon>Actinomycetota</taxon>
        <taxon>Actinomycetes</taxon>
        <taxon>Kitasatosporales</taxon>
        <taxon>Streptomycetaceae</taxon>
        <taxon>Streptomyces</taxon>
    </lineage>
</organism>
<protein>
    <recommendedName>
        <fullName evidence="4">Signal peptidase I</fullName>
        <ecNumber evidence="4">3.4.21.89</ecNumber>
    </recommendedName>
</protein>
<evidence type="ECO:0000256" key="2">
    <source>
        <dbReference type="ARBA" id="ARBA00009370"/>
    </source>
</evidence>
<comment type="caution">
    <text evidence="4">Lacks conserved residue(s) required for the propagation of feature annotation.</text>
</comment>
<dbReference type="InterPro" id="IPR036286">
    <property type="entry name" value="LexA/Signal_pep-like_sf"/>
</dbReference>
<dbReference type="Gene3D" id="2.10.109.10">
    <property type="entry name" value="Umud Fragment, subunit A"/>
    <property type="match status" value="1"/>
</dbReference>
<comment type="similarity">
    <text evidence="2 4">Belongs to the peptidase S26 family.</text>
</comment>
<keyword evidence="4 7" id="KW-0378">Hydrolase</keyword>
<dbReference type="EMBL" id="VJYK02000081">
    <property type="protein sequence ID" value="MQS02260.1"/>
    <property type="molecule type" value="Genomic_DNA"/>
</dbReference>
<dbReference type="EC" id="3.4.21.89" evidence="4"/>
<accession>A0A5P0YQS1</accession>
<evidence type="ECO:0000256" key="3">
    <source>
        <dbReference type="PIRSR" id="PIRSR600223-1"/>
    </source>
</evidence>
<dbReference type="GO" id="GO:0009003">
    <property type="term" value="F:signal peptidase activity"/>
    <property type="evidence" value="ECO:0007669"/>
    <property type="project" value="UniProtKB-EC"/>
</dbReference>
<keyword evidence="4" id="KW-0645">Protease</keyword>
<evidence type="ECO:0000256" key="4">
    <source>
        <dbReference type="RuleBase" id="RU362042"/>
    </source>
</evidence>
<comment type="catalytic activity">
    <reaction evidence="4">
        <text>Cleavage of hydrophobic, N-terminal signal or leader sequences from secreted and periplasmic proteins.</text>
        <dbReference type="EC" id="3.4.21.89"/>
    </reaction>
</comment>
<dbReference type="NCBIfam" id="TIGR02227">
    <property type="entry name" value="sigpep_I_bact"/>
    <property type="match status" value="1"/>
</dbReference>
<sequence length="242" mass="25557">MSTRTDRTSGGRGRVGHAISSLAVALGCVFFLGGFAWGAYVYQPYTVPTDSMAPTVGAGERVLAQRIGGEDVRRGDVVVFEDPGWGDLPMLKRVVAVGGDRVECCDDQGRLSVNGRALDEPYVSGRGPASPVEFTARVPRDGLFLLGDKRDSSLDSREHLDDAHQGSVGRDTVRARVDATVWPFGSAGAVVRPEGFREMPGGVSRPGPWNAVLWTCGAGAALILAGAVYGPFARRGGRRGSP</sequence>
<evidence type="ECO:0000313" key="8">
    <source>
        <dbReference type="Proteomes" id="UP000320857"/>
    </source>
</evidence>
<keyword evidence="4" id="KW-0472">Membrane</keyword>
<dbReference type="Proteomes" id="UP000517765">
    <property type="component" value="Unassembled WGS sequence"/>
</dbReference>
<evidence type="ECO:0000259" key="5">
    <source>
        <dbReference type="Pfam" id="PF10502"/>
    </source>
</evidence>
<reference evidence="7 8" key="1">
    <citation type="submission" date="2019-10" db="EMBL/GenBank/DDBJ databases">
        <title>Streptomyces sp. nov., a novel actinobacterium isolated from alkaline environment.</title>
        <authorList>
            <person name="Golinska P."/>
        </authorList>
    </citation>
    <scope>NUCLEOTIDE SEQUENCE [LARGE SCALE GENOMIC DNA]</scope>
    <source>
        <strain evidence="7 8">OF1</strain>
    </source>
</reference>
<dbReference type="Pfam" id="PF10502">
    <property type="entry name" value="Peptidase_S26"/>
    <property type="match status" value="1"/>
</dbReference>
<feature type="active site" evidence="3">
    <location>
        <position position="92"/>
    </location>
</feature>
<evidence type="ECO:0000256" key="1">
    <source>
        <dbReference type="ARBA" id="ARBA00004401"/>
    </source>
</evidence>
<dbReference type="InterPro" id="IPR000223">
    <property type="entry name" value="Pept_S26A_signal_pept_1"/>
</dbReference>
<evidence type="ECO:0000313" key="6">
    <source>
        <dbReference type="EMBL" id="MBB1257245.1"/>
    </source>
</evidence>
<proteinExistence type="inferred from homology"/>
<name>A0A5P0YQS1_9ACTN</name>
<feature type="transmembrane region" description="Helical" evidence="4">
    <location>
        <begin position="21"/>
        <end position="42"/>
    </location>
</feature>
<evidence type="ECO:0000313" key="9">
    <source>
        <dbReference type="Proteomes" id="UP000517765"/>
    </source>
</evidence>
<dbReference type="GO" id="GO:0005886">
    <property type="term" value="C:plasma membrane"/>
    <property type="evidence" value="ECO:0007669"/>
    <property type="project" value="UniProtKB-SubCell"/>
</dbReference>
<dbReference type="PRINTS" id="PR00727">
    <property type="entry name" value="LEADERPTASE"/>
</dbReference>
<dbReference type="AlphaFoldDB" id="A0A5P0YQS1"/>
<dbReference type="InterPro" id="IPR019533">
    <property type="entry name" value="Peptidase_S26"/>
</dbReference>
<keyword evidence="8" id="KW-1185">Reference proteome</keyword>
<dbReference type="PANTHER" id="PTHR43390:SF1">
    <property type="entry name" value="CHLOROPLAST PROCESSING PEPTIDASE"/>
    <property type="match status" value="1"/>
</dbReference>
<dbReference type="SUPFAM" id="SSF51306">
    <property type="entry name" value="LexA/Signal peptidase"/>
    <property type="match status" value="1"/>
</dbReference>
<feature type="transmembrane region" description="Helical" evidence="4">
    <location>
        <begin position="211"/>
        <end position="232"/>
    </location>
</feature>
<dbReference type="PROSITE" id="PS51257">
    <property type="entry name" value="PROKAR_LIPOPROTEIN"/>
    <property type="match status" value="1"/>
</dbReference>
<comment type="caution">
    <text evidence="7">The sequence shown here is derived from an EMBL/GenBank/DDBJ whole genome shotgun (WGS) entry which is preliminary data.</text>
</comment>
<dbReference type="CDD" id="cd06530">
    <property type="entry name" value="S26_SPase_I"/>
    <property type="match status" value="1"/>
</dbReference>
<reference evidence="9" key="2">
    <citation type="submission" date="2020-05" db="EMBL/GenBank/DDBJ databases">
        <title>Classification of alakaliphilic streptomycetes isolated from an alkaline soil next to Lonar Crater, India and a proposal for the recognition of Streptomyces alkaliterrae sp. nov.</title>
        <authorList>
            <person name="Golinska P."/>
        </authorList>
    </citation>
    <scope>NUCLEOTIDE SEQUENCE [LARGE SCALE GENOMIC DNA]</scope>
    <source>
        <strain evidence="9">OF8</strain>
    </source>
</reference>
<keyword evidence="4" id="KW-0812">Transmembrane</keyword>